<keyword evidence="1" id="KW-0812">Transmembrane</keyword>
<proteinExistence type="predicted"/>
<dbReference type="EMBL" id="GEDG01037265">
    <property type="protein sequence ID" value="JAP08234.1"/>
    <property type="molecule type" value="Transcribed_RNA"/>
</dbReference>
<dbReference type="AlphaFoldDB" id="A0A0V0GK30"/>
<evidence type="ECO:0000256" key="1">
    <source>
        <dbReference type="SAM" id="Phobius"/>
    </source>
</evidence>
<evidence type="ECO:0000313" key="2">
    <source>
        <dbReference type="EMBL" id="JAP08234.1"/>
    </source>
</evidence>
<reference evidence="2" key="1">
    <citation type="submission" date="2015-12" db="EMBL/GenBank/DDBJ databases">
        <title>Gene expression during late stages of embryo sac development: a critical building block for successful pollen-pistil interactions.</title>
        <authorList>
            <person name="Liu Y."/>
            <person name="Joly V."/>
            <person name="Sabar M."/>
            <person name="Matton D.P."/>
        </authorList>
    </citation>
    <scope>NUCLEOTIDE SEQUENCE</scope>
</reference>
<protein>
    <submittedName>
        <fullName evidence="2">Putative ovule protein</fullName>
    </submittedName>
</protein>
<keyword evidence="1" id="KW-0472">Membrane</keyword>
<organism evidence="2">
    <name type="scientific">Solanum chacoense</name>
    <name type="common">Chaco potato</name>
    <dbReference type="NCBI Taxonomy" id="4108"/>
    <lineage>
        <taxon>Eukaryota</taxon>
        <taxon>Viridiplantae</taxon>
        <taxon>Streptophyta</taxon>
        <taxon>Embryophyta</taxon>
        <taxon>Tracheophyta</taxon>
        <taxon>Spermatophyta</taxon>
        <taxon>Magnoliopsida</taxon>
        <taxon>eudicotyledons</taxon>
        <taxon>Gunneridae</taxon>
        <taxon>Pentapetalae</taxon>
        <taxon>asterids</taxon>
        <taxon>lamiids</taxon>
        <taxon>Solanales</taxon>
        <taxon>Solanaceae</taxon>
        <taxon>Solanoideae</taxon>
        <taxon>Solaneae</taxon>
        <taxon>Solanum</taxon>
    </lineage>
</organism>
<feature type="transmembrane region" description="Helical" evidence="1">
    <location>
        <begin position="42"/>
        <end position="63"/>
    </location>
</feature>
<sequence length="65" mass="7770">NLFGSFLHKHIMLCMHDCRCKILESMSKSVIFALSKYPFDPFYGLLYFLRSFLVVMMKFDIVLKR</sequence>
<keyword evidence="1" id="KW-1133">Transmembrane helix</keyword>
<name>A0A0V0GK30_SOLCH</name>
<feature type="non-terminal residue" evidence="2">
    <location>
        <position position="1"/>
    </location>
</feature>
<accession>A0A0V0GK30</accession>